<accession>A0AAE4SYL7</accession>
<proteinExistence type="predicted"/>
<dbReference type="EMBL" id="JAVBIB010000008">
    <property type="protein sequence ID" value="MDV2419345.1"/>
    <property type="molecule type" value="Genomic_DNA"/>
</dbReference>
<feature type="compositionally biased region" description="Polar residues" evidence="1">
    <location>
        <begin position="271"/>
        <end position="292"/>
    </location>
</feature>
<gene>
    <name evidence="2" type="ORF">RAE03_06060</name>
</gene>
<reference evidence="2" key="1">
    <citation type="submission" date="2023-08" db="EMBL/GenBank/DDBJ databases">
        <title>Genomic characterization of the C. tuberculostearicum species complex, a ubiquitous member of the human skin microbiome.</title>
        <authorList>
            <person name="Ahmed N."/>
            <person name="Deming C."/>
            <person name="Conlan S."/>
            <person name="Segre J."/>
        </authorList>
    </citation>
    <scope>NUCLEOTIDE SEQUENCE</scope>
    <source>
        <strain evidence="2">CTNIH22</strain>
    </source>
</reference>
<comment type="caution">
    <text evidence="2">The sequence shown here is derived from an EMBL/GenBank/DDBJ whole genome shotgun (WGS) entry which is preliminary data.</text>
</comment>
<name>A0AAE4SYL7_9CORY</name>
<evidence type="ECO:0000313" key="2">
    <source>
        <dbReference type="EMBL" id="MDV2419345.1"/>
    </source>
</evidence>
<evidence type="ECO:0000313" key="3">
    <source>
        <dbReference type="Proteomes" id="UP001185706"/>
    </source>
</evidence>
<evidence type="ECO:0000256" key="1">
    <source>
        <dbReference type="SAM" id="MobiDB-lite"/>
    </source>
</evidence>
<feature type="region of interest" description="Disordered" evidence="1">
    <location>
        <begin position="270"/>
        <end position="295"/>
    </location>
</feature>
<dbReference type="Proteomes" id="UP001185706">
    <property type="component" value="Unassembled WGS sequence"/>
</dbReference>
<organism evidence="2 3">
    <name type="scientific">Corynebacterium tuberculostearicum</name>
    <dbReference type="NCBI Taxonomy" id="38304"/>
    <lineage>
        <taxon>Bacteria</taxon>
        <taxon>Bacillati</taxon>
        <taxon>Actinomycetota</taxon>
        <taxon>Actinomycetes</taxon>
        <taxon>Mycobacteriales</taxon>
        <taxon>Corynebacteriaceae</taxon>
        <taxon>Corynebacterium</taxon>
    </lineage>
</organism>
<protein>
    <submittedName>
        <fullName evidence="2">Uncharacterized protein</fullName>
    </submittedName>
</protein>
<sequence>MTQPDLLIPSFNSMNQTFQRTFSKEPSHNFSSVSDFLSNWNFTKDTGDIEVEMEKGIPLRMQWSFRDSSQTLVRFLPAPAGYFRLPGWQDDSTFPRLKCNILLLSDPTLLADAGLSHTWFESTEFCPNLESSINSILSRIGEESELLIFGELSSGFAAIKYGAVNNSRIIAVEPSLTRHHLQGWDDYVDSLNPKESDLDCAATVLPESYSQRLWVFTNRSDFEYKKAMLAPFLETTPLGIDLKHVSFAVQPSDRLLTNSSLERIVEELVSADQQNSPSGSGLQVELSNSRTKPSFARGRLPRRKMEVLFDENFSFTNQLKSCTVKLRSTKALNHKDLVLLFDLHSTREKLAPNDVSLGWSPSLGSFFHYVESLDPNQATAVSDLSLPPSVTGFRLRLARWDISDDQEIEIDLEASFGFQTTSS</sequence>
<dbReference type="AlphaFoldDB" id="A0AAE4SYL7"/>